<evidence type="ECO:0000259" key="8">
    <source>
        <dbReference type="Pfam" id="PF00082"/>
    </source>
</evidence>
<dbReference type="InterPro" id="IPR054399">
    <property type="entry name" value="Fervidolysin-like_N_prodom"/>
</dbReference>
<proteinExistence type="inferred from homology"/>
<evidence type="ECO:0000256" key="2">
    <source>
        <dbReference type="ARBA" id="ARBA00022670"/>
    </source>
</evidence>
<dbReference type="PROSITE" id="PS00138">
    <property type="entry name" value="SUBTILASE_SER"/>
    <property type="match status" value="1"/>
</dbReference>
<dbReference type="PANTHER" id="PTHR43399:SF4">
    <property type="entry name" value="CELL WALL-ASSOCIATED PROTEASE"/>
    <property type="match status" value="1"/>
</dbReference>
<dbReference type="InterPro" id="IPR000209">
    <property type="entry name" value="Peptidase_S8/S53_dom"/>
</dbReference>
<feature type="domain" description="Peptidase S8/S53" evidence="8">
    <location>
        <begin position="162"/>
        <end position="408"/>
    </location>
</feature>
<organism evidence="10 11">
    <name type="scientific">Priestia iocasae</name>
    <dbReference type="NCBI Taxonomy" id="2291674"/>
    <lineage>
        <taxon>Bacteria</taxon>
        <taxon>Bacillati</taxon>
        <taxon>Bacillota</taxon>
        <taxon>Bacilli</taxon>
        <taxon>Bacillales</taxon>
        <taxon>Bacillaceae</taxon>
        <taxon>Priestia</taxon>
    </lineage>
</organism>
<dbReference type="InterPro" id="IPR015500">
    <property type="entry name" value="Peptidase_S8_subtilisin-rel"/>
</dbReference>
<dbReference type="Proteomes" id="UP000809829">
    <property type="component" value="Unassembled WGS sequence"/>
</dbReference>
<dbReference type="GO" id="GO:0008233">
    <property type="term" value="F:peptidase activity"/>
    <property type="evidence" value="ECO:0007669"/>
    <property type="project" value="UniProtKB-KW"/>
</dbReference>
<dbReference type="InterPro" id="IPR023828">
    <property type="entry name" value="Peptidase_S8_Ser-AS"/>
</dbReference>
<evidence type="ECO:0000256" key="4">
    <source>
        <dbReference type="ARBA" id="ARBA00022825"/>
    </source>
</evidence>
<dbReference type="RefSeq" id="WP_205188023.1">
    <property type="nucleotide sequence ID" value="NZ_JAFBFC010000005.1"/>
</dbReference>
<dbReference type="Gene3D" id="3.40.50.200">
    <property type="entry name" value="Peptidase S8/S53 domain"/>
    <property type="match status" value="1"/>
</dbReference>
<dbReference type="Gene3D" id="2.60.120.380">
    <property type="match status" value="4"/>
</dbReference>
<dbReference type="InterPro" id="IPR036852">
    <property type="entry name" value="Peptidase_S8/S53_dom_sf"/>
</dbReference>
<reference evidence="10 11" key="1">
    <citation type="submission" date="2021-01" db="EMBL/GenBank/DDBJ databases">
        <title>Genomic Encyclopedia of Type Strains, Phase IV (KMG-IV): sequencing the most valuable type-strain genomes for metagenomic binning, comparative biology and taxonomic classification.</title>
        <authorList>
            <person name="Goeker M."/>
        </authorList>
    </citation>
    <scope>NUCLEOTIDE SEQUENCE [LARGE SCALE GENOMIC DNA]</scope>
    <source>
        <strain evidence="10 11">DSM 104297</strain>
    </source>
</reference>
<keyword evidence="7" id="KW-0732">Signal</keyword>
<evidence type="ECO:0000256" key="1">
    <source>
        <dbReference type="ARBA" id="ARBA00011073"/>
    </source>
</evidence>
<sequence length="1169" mass="129314">MNHWKKRAVVASIASSLVVPSVVSAAPASVEKPEYDVKERLGLSAKEKSKLLYKQKQEEMKKYSEDTIIVKYSKKLSVADHRRLGGQVIRTYPEFGYDVVKLQKGKKLESTLTNYRKASGVHSAVPSVKVELLGGQADPKAKEMYHLSLLQIDKALTLAGENKVKVAVIDTGIDVNHPELKNKVLAPYNVSDPANPGSPAEHGTHVAGIIASEANNGVGGKGVNPNASILPIDVFSGMLGASDYVVADGILHAIEQGANVINMSIGSFYESPIIKGAVKKAVDKGIVVVAAAGNSGNMEYEYPASFDGVISVGATNDKNQKAYFSTYGPGIDVVAPGENVYSSLYTPFKGSTFANMSGTSMSSPIVAGVASLIKSKYPKLDSYQVNYILQQTAKDLGSKGFDLDYGHGLIDPVAALKMDAKNIPSFKEKTAAEVLKTAVAINASKQGVTKTGSLKEMKQKDWYKVDVNKGDYVQSILEGAANYDYKLELRFYPEGKTESSKPVEIQTVKQSEVEGYLYKADSKGTLVIGVADRNENYSKEGKSTYQLKVMKDQPNQEEKATKENPVKIESLPFKQSGLQLLGEQDAADKHYYTFTFDKPTKLNVDLSALPGLDTELRIYTADMFNEEPPADLPEFEKEMWPYPEYVGNMNGYSKGESLAFEAMPGMEYVLEVSSEATSFASIFDFLFFGGMMSTKGAASAGALLPYELKVDTKELPEDEDGFPVQAVELTPEEIEEMMKEMNPQSKLDRKSTNVLADPYNMEMFFGFSEYGKEELALIKENAKEMTIGQTQEGYFQVMGDQDWYKLNLDESAVYQFAMDKSKTLQPSMTIYEYDEKSDSIFEVYSSWFEENPILHANSAEKAHATLHLDKSKQYFVKTDNMGALSFDPYKLTSKKLKDELPDAHENNDTDIQAKVLKTGSKVKGNFMKQGDVDMFYYKHRQADSLYGFYLNPLQASASEKAGLPFHFTLPLDPLAVIVEDTNGNMRMDGSEINSAMYYDRGWGNEPEAGSFKAKKDVGYFFVLESWTGSNVNGYELSLNALNTKDEDAHSKVVNNIPSKPLSLKKINDKKWEAKAFLNAGVPFGDKDYYQFDVAAKGNYTFTFQTPVELDGVVTVYNAKGQVVKKLDHYMMGDQEIDTLSLEKGKYFVEVKDADLRSSSNPYTLTIQKQ</sequence>
<dbReference type="PANTHER" id="PTHR43399">
    <property type="entry name" value="SUBTILISIN-RELATED"/>
    <property type="match status" value="1"/>
</dbReference>
<keyword evidence="4 5" id="KW-0720">Serine protease</keyword>
<dbReference type="InterPro" id="IPR023827">
    <property type="entry name" value="Peptidase_S8_Asp-AS"/>
</dbReference>
<dbReference type="EMBL" id="JAFBFC010000005">
    <property type="protein sequence ID" value="MBM7704001.1"/>
    <property type="molecule type" value="Genomic_DNA"/>
</dbReference>
<evidence type="ECO:0000313" key="11">
    <source>
        <dbReference type="Proteomes" id="UP000809829"/>
    </source>
</evidence>
<feature type="signal peptide" evidence="7">
    <location>
        <begin position="1"/>
        <end position="25"/>
    </location>
</feature>
<dbReference type="PRINTS" id="PR00723">
    <property type="entry name" value="SUBTILISIN"/>
</dbReference>
<evidence type="ECO:0000259" key="9">
    <source>
        <dbReference type="Pfam" id="PF22148"/>
    </source>
</evidence>
<dbReference type="Pfam" id="PF22148">
    <property type="entry name" value="Fervidolysin_NPro-like"/>
    <property type="match status" value="1"/>
</dbReference>
<comment type="caution">
    <text evidence="10">The sequence shown here is derived from an EMBL/GenBank/DDBJ whole genome shotgun (WGS) entry which is preliminary data.</text>
</comment>
<feature type="active site" description="Charge relay system" evidence="5">
    <location>
        <position position="360"/>
    </location>
</feature>
<protein>
    <submittedName>
        <fullName evidence="10">Subtilisin family serine protease</fullName>
    </submittedName>
</protein>
<gene>
    <name evidence="10" type="ORF">JOC83_002851</name>
</gene>
<evidence type="ECO:0000313" key="10">
    <source>
        <dbReference type="EMBL" id="MBM7704001.1"/>
    </source>
</evidence>
<feature type="domain" description="Fervidolysin-like N-terminal prodomain" evidence="9">
    <location>
        <begin position="55"/>
        <end position="126"/>
    </location>
</feature>
<feature type="active site" description="Charge relay system" evidence="5">
    <location>
        <position position="170"/>
    </location>
</feature>
<evidence type="ECO:0000256" key="7">
    <source>
        <dbReference type="SAM" id="SignalP"/>
    </source>
</evidence>
<dbReference type="Pfam" id="PF00082">
    <property type="entry name" value="Peptidase_S8"/>
    <property type="match status" value="1"/>
</dbReference>
<feature type="chain" id="PRO_5046581058" evidence="7">
    <location>
        <begin position="26"/>
        <end position="1169"/>
    </location>
</feature>
<keyword evidence="2 5" id="KW-0645">Protease</keyword>
<keyword evidence="11" id="KW-1185">Reference proteome</keyword>
<evidence type="ECO:0000256" key="3">
    <source>
        <dbReference type="ARBA" id="ARBA00022801"/>
    </source>
</evidence>
<evidence type="ECO:0000256" key="5">
    <source>
        <dbReference type="PROSITE-ProRule" id="PRU01240"/>
    </source>
</evidence>
<dbReference type="SUPFAM" id="SSF52743">
    <property type="entry name" value="Subtilisin-like"/>
    <property type="match status" value="1"/>
</dbReference>
<dbReference type="PROSITE" id="PS51892">
    <property type="entry name" value="SUBTILASE"/>
    <property type="match status" value="1"/>
</dbReference>
<evidence type="ECO:0000256" key="6">
    <source>
        <dbReference type="RuleBase" id="RU003355"/>
    </source>
</evidence>
<dbReference type="InterPro" id="IPR051048">
    <property type="entry name" value="Peptidase_S8/S53_subtilisin"/>
</dbReference>
<dbReference type="PROSITE" id="PS00137">
    <property type="entry name" value="SUBTILASE_HIS"/>
    <property type="match status" value="1"/>
</dbReference>
<dbReference type="GO" id="GO:0006508">
    <property type="term" value="P:proteolysis"/>
    <property type="evidence" value="ECO:0007669"/>
    <property type="project" value="UniProtKB-KW"/>
</dbReference>
<keyword evidence="3 5" id="KW-0378">Hydrolase</keyword>
<dbReference type="PROSITE" id="PS00136">
    <property type="entry name" value="SUBTILASE_ASP"/>
    <property type="match status" value="1"/>
</dbReference>
<accession>A0ABS2QX11</accession>
<dbReference type="InterPro" id="IPR022398">
    <property type="entry name" value="Peptidase_S8_His-AS"/>
</dbReference>
<feature type="active site" description="Charge relay system" evidence="5">
    <location>
        <position position="202"/>
    </location>
</feature>
<comment type="similarity">
    <text evidence="1 5 6">Belongs to the peptidase S8 family.</text>
</comment>
<name>A0ABS2QX11_9BACI</name>